<accession>A0A495K7S7</accession>
<dbReference type="EMBL" id="RBKV01000001">
    <property type="protein sequence ID" value="RKR96835.1"/>
    <property type="molecule type" value="Genomic_DNA"/>
</dbReference>
<evidence type="ECO:0000256" key="1">
    <source>
        <dbReference type="SAM" id="MobiDB-lite"/>
    </source>
</evidence>
<evidence type="ECO:0000313" key="2">
    <source>
        <dbReference type="EMBL" id="RKR96835.1"/>
    </source>
</evidence>
<evidence type="ECO:0000313" key="3">
    <source>
        <dbReference type="Proteomes" id="UP000274762"/>
    </source>
</evidence>
<sequence length="271" mass="29589">MSGSGWRVVIEDDGQLRALCKIQSLADGGYSVLCPYHEAREGWLFKLPVGLGYGPRKGKWISADDAVHYTASDRAKLSHHRDGLVQFSSEVKGKIRSGINPLGIPKGIGVFSVPIDVGVPTGPAFGISAWGLHDYKRVEVPRTSDLVFRQEDMGDFLCTPSTSNGYSLEGWLLHGRWRPGIYGESGDKRIRQGGTSPSGEPTSRELRVVELRGTKSFLGVHVSRMFHSFPGPSGFLFGGSRNRSGDQIVATYPRPDGTYSDAESLDYTPET</sequence>
<name>A0A495K7S7_WILMA</name>
<protein>
    <submittedName>
        <fullName evidence="2">Uncharacterized protein</fullName>
    </submittedName>
</protein>
<reference evidence="2 3" key="1">
    <citation type="submission" date="2018-10" db="EMBL/GenBank/DDBJ databases">
        <title>Sequencing the genomes of 1000 actinobacteria strains.</title>
        <authorList>
            <person name="Klenk H.-P."/>
        </authorList>
    </citation>
    <scope>NUCLEOTIDE SEQUENCE [LARGE SCALE GENOMIC DNA]</scope>
    <source>
        <strain evidence="2 3">DSM 44343</strain>
    </source>
</reference>
<organism evidence="2 3">
    <name type="scientific">Williamsia marianensis</name>
    <dbReference type="NCBI Taxonomy" id="85044"/>
    <lineage>
        <taxon>Bacteria</taxon>
        <taxon>Bacillati</taxon>
        <taxon>Actinomycetota</taxon>
        <taxon>Actinomycetes</taxon>
        <taxon>Mycobacteriales</taxon>
        <taxon>Nocardiaceae</taxon>
        <taxon>Williamsia</taxon>
    </lineage>
</organism>
<gene>
    <name evidence="2" type="ORF">DFJ75_3695</name>
</gene>
<proteinExistence type="predicted"/>
<dbReference type="Proteomes" id="UP000274762">
    <property type="component" value="Unassembled WGS sequence"/>
</dbReference>
<dbReference type="AlphaFoldDB" id="A0A495K7S7"/>
<feature type="region of interest" description="Disordered" evidence="1">
    <location>
        <begin position="184"/>
        <end position="204"/>
    </location>
</feature>
<comment type="caution">
    <text evidence="2">The sequence shown here is derived from an EMBL/GenBank/DDBJ whole genome shotgun (WGS) entry which is preliminary data.</text>
</comment>
<feature type="region of interest" description="Disordered" evidence="1">
    <location>
        <begin position="246"/>
        <end position="271"/>
    </location>
</feature>